<name>A0A485NNC7_LYNPA</name>
<comment type="caution">
    <text evidence="3">Lacks conserved residue(s) required for the propagation of feature annotation.</text>
</comment>
<comment type="similarity">
    <text evidence="2">Belongs to the HINT family.</text>
</comment>
<evidence type="ECO:0000313" key="5">
    <source>
        <dbReference type="EMBL" id="VFV34740.1"/>
    </source>
</evidence>
<dbReference type="Gene3D" id="3.30.428.10">
    <property type="entry name" value="HIT-like"/>
    <property type="match status" value="1"/>
</dbReference>
<dbReference type="Proteomes" id="UP000386466">
    <property type="component" value="Unassembled WGS sequence"/>
</dbReference>
<dbReference type="InterPro" id="IPR036265">
    <property type="entry name" value="HIT-like_sf"/>
</dbReference>
<evidence type="ECO:0000259" key="4">
    <source>
        <dbReference type="PROSITE" id="PS51084"/>
    </source>
</evidence>
<feature type="non-terminal residue" evidence="5">
    <location>
        <position position="1"/>
    </location>
</feature>
<accession>A0A485NNC7</accession>
<gene>
    <name evidence="5" type="ORF">LYPA_23C020904</name>
</gene>
<dbReference type="AlphaFoldDB" id="A0A485NNC7"/>
<keyword evidence="6" id="KW-1185">Reference proteome</keyword>
<evidence type="ECO:0000256" key="1">
    <source>
        <dbReference type="ARBA" id="ARBA00024472"/>
    </source>
</evidence>
<proteinExistence type="inferred from homology"/>
<evidence type="ECO:0000256" key="3">
    <source>
        <dbReference type="PROSITE-ProRule" id="PRU00464"/>
    </source>
</evidence>
<organism evidence="5 6">
    <name type="scientific">Lynx pardinus</name>
    <name type="common">Iberian lynx</name>
    <name type="synonym">Felis pardina</name>
    <dbReference type="NCBI Taxonomy" id="191816"/>
    <lineage>
        <taxon>Eukaryota</taxon>
        <taxon>Metazoa</taxon>
        <taxon>Chordata</taxon>
        <taxon>Craniata</taxon>
        <taxon>Vertebrata</taxon>
        <taxon>Euteleostomi</taxon>
        <taxon>Mammalia</taxon>
        <taxon>Eutheria</taxon>
        <taxon>Laurasiatheria</taxon>
        <taxon>Carnivora</taxon>
        <taxon>Feliformia</taxon>
        <taxon>Felidae</taxon>
        <taxon>Felinae</taxon>
        <taxon>Lynx</taxon>
    </lineage>
</organism>
<evidence type="ECO:0000256" key="2">
    <source>
        <dbReference type="ARBA" id="ARBA00025764"/>
    </source>
</evidence>
<dbReference type="PANTHER" id="PTHR23089">
    <property type="entry name" value="HISTIDINE TRIAD HIT PROTEIN"/>
    <property type="match status" value="1"/>
</dbReference>
<sequence>DDQSLAFYDISPQVPTHFLVIPKKHISQIPVAEDDDNQSLLGYLVVIGKKCTANLGLKKGYRMVGE</sequence>
<dbReference type="Pfam" id="PF01230">
    <property type="entry name" value="HIT"/>
    <property type="match status" value="1"/>
</dbReference>
<dbReference type="InterPro" id="IPR001310">
    <property type="entry name" value="Histidine_triad_HIT"/>
</dbReference>
<comment type="catalytic activity">
    <reaction evidence="1">
        <text>adenosine 5'-phosphoramidate + H2O = NH4(+) + AMP</text>
        <dbReference type="Rhea" id="RHEA:67916"/>
        <dbReference type="ChEBI" id="CHEBI:15377"/>
        <dbReference type="ChEBI" id="CHEBI:28938"/>
        <dbReference type="ChEBI" id="CHEBI:57890"/>
        <dbReference type="ChEBI" id="CHEBI:456215"/>
    </reaction>
</comment>
<evidence type="ECO:0000313" key="6">
    <source>
        <dbReference type="Proteomes" id="UP000386466"/>
    </source>
</evidence>
<dbReference type="SUPFAM" id="SSF54197">
    <property type="entry name" value="HIT-like"/>
    <property type="match status" value="1"/>
</dbReference>
<dbReference type="PROSITE" id="PS51084">
    <property type="entry name" value="HIT_2"/>
    <property type="match status" value="1"/>
</dbReference>
<reference evidence="5 6" key="1">
    <citation type="submission" date="2019-01" db="EMBL/GenBank/DDBJ databases">
        <authorList>
            <person name="Alioto T."/>
            <person name="Alioto T."/>
        </authorList>
    </citation>
    <scope>NUCLEOTIDE SEQUENCE [LARGE SCALE GENOMIC DNA]</scope>
</reference>
<protein>
    <submittedName>
        <fullName evidence="5">Histidine triad nucleotide-binding</fullName>
    </submittedName>
</protein>
<dbReference type="InterPro" id="IPR011146">
    <property type="entry name" value="HIT-like"/>
</dbReference>
<feature type="domain" description="HIT" evidence="4">
    <location>
        <begin position="1"/>
        <end position="66"/>
    </location>
</feature>
<dbReference type="EMBL" id="CAAGRJ010020208">
    <property type="protein sequence ID" value="VFV34740.1"/>
    <property type="molecule type" value="Genomic_DNA"/>
</dbReference>
<dbReference type="GO" id="GO:0003824">
    <property type="term" value="F:catalytic activity"/>
    <property type="evidence" value="ECO:0007669"/>
    <property type="project" value="InterPro"/>
</dbReference>